<protein>
    <submittedName>
        <fullName evidence="1">Uncharacterized protein</fullName>
    </submittedName>
</protein>
<sequence>MSDSSREYDLVVFGANGYTGRYTAEHVTTHLPTDLKWAVAGRSTFKLEALISDLKALNPDRAPPSIEVAELSKASLHALAAKTRVLISTVGPYSKYGTGVVEACAANGTHYLDVTAESPWVYEMIRAYDGIAKKNHAIMIPQIGIESAPADLLTWSLATHARRTLNAGLGEVVYSLHDLKGAPSGGTLASVLGLFEQYSLGQVAESTKPWSMCPVPPPAQDRQPHKKTLFEKLLGVREVSGLGVLTTSIQGTPDSTIVHRSWGLLGGGEYYGERFQFSPYMRARNVFTGVLMHVSLIVGVLALLLPPVRWLLRNFVYQPGQGTGREIASRDRIEYRAIATTDSTDPVDPKKISGRLAWDGSLYYLTGVFLAEAAITLLRDESLAKKIGGGFLTPATLGGSFVERLQKAGLKVDVRVMP</sequence>
<gene>
    <name evidence="1" type="ORF">M8818_005746</name>
</gene>
<name>A0ACC3S989_9PEZI</name>
<dbReference type="EMBL" id="JAMKPW020000033">
    <property type="protein sequence ID" value="KAK8202219.1"/>
    <property type="molecule type" value="Genomic_DNA"/>
</dbReference>
<keyword evidence="2" id="KW-1185">Reference proteome</keyword>
<organism evidence="1 2">
    <name type="scientific">Zalaria obscura</name>
    <dbReference type="NCBI Taxonomy" id="2024903"/>
    <lineage>
        <taxon>Eukaryota</taxon>
        <taxon>Fungi</taxon>
        <taxon>Dikarya</taxon>
        <taxon>Ascomycota</taxon>
        <taxon>Pezizomycotina</taxon>
        <taxon>Dothideomycetes</taxon>
        <taxon>Dothideomycetidae</taxon>
        <taxon>Dothideales</taxon>
        <taxon>Zalariaceae</taxon>
        <taxon>Zalaria</taxon>
    </lineage>
</organism>
<reference evidence="1" key="1">
    <citation type="submission" date="2024-02" db="EMBL/GenBank/DDBJ databases">
        <title>Metagenome Assembled Genome of Zalaria obscura JY119.</title>
        <authorList>
            <person name="Vighnesh L."/>
            <person name="Jagadeeshwari U."/>
            <person name="Venkata Ramana C."/>
            <person name="Sasikala C."/>
        </authorList>
    </citation>
    <scope>NUCLEOTIDE SEQUENCE</scope>
    <source>
        <strain evidence="1">JY119</strain>
    </source>
</reference>
<comment type="caution">
    <text evidence="1">The sequence shown here is derived from an EMBL/GenBank/DDBJ whole genome shotgun (WGS) entry which is preliminary data.</text>
</comment>
<dbReference type="Proteomes" id="UP001320706">
    <property type="component" value="Unassembled WGS sequence"/>
</dbReference>
<evidence type="ECO:0000313" key="1">
    <source>
        <dbReference type="EMBL" id="KAK8202219.1"/>
    </source>
</evidence>
<evidence type="ECO:0000313" key="2">
    <source>
        <dbReference type="Proteomes" id="UP001320706"/>
    </source>
</evidence>
<accession>A0ACC3S989</accession>
<proteinExistence type="predicted"/>